<dbReference type="Pfam" id="PF25053">
    <property type="entry name" value="DUF7791"/>
    <property type="match status" value="1"/>
</dbReference>
<dbReference type="InterPro" id="IPR056693">
    <property type="entry name" value="DUF7791"/>
</dbReference>
<evidence type="ECO:0000259" key="3">
    <source>
        <dbReference type="PROSITE" id="PS50837"/>
    </source>
</evidence>
<evidence type="ECO:0000313" key="5">
    <source>
        <dbReference type="Proteomes" id="UP001152049"/>
    </source>
</evidence>
<feature type="compositionally biased region" description="Basic residues" evidence="2">
    <location>
        <begin position="922"/>
        <end position="944"/>
    </location>
</feature>
<evidence type="ECO:0000256" key="2">
    <source>
        <dbReference type="SAM" id="MobiDB-lite"/>
    </source>
</evidence>
<keyword evidence="1" id="KW-0677">Repeat</keyword>
<feature type="domain" description="NACHT" evidence="3">
    <location>
        <begin position="286"/>
        <end position="412"/>
    </location>
</feature>
<dbReference type="EMBL" id="JAOQAZ010000010">
    <property type="protein sequence ID" value="KAJ4263451.1"/>
    <property type="molecule type" value="Genomic_DNA"/>
</dbReference>
<dbReference type="Gene3D" id="3.40.50.300">
    <property type="entry name" value="P-loop containing nucleotide triphosphate hydrolases"/>
    <property type="match status" value="1"/>
</dbReference>
<dbReference type="PROSITE" id="PS50837">
    <property type="entry name" value="NACHT"/>
    <property type="match status" value="1"/>
</dbReference>
<protein>
    <recommendedName>
        <fullName evidence="3">NACHT domain-containing protein</fullName>
    </recommendedName>
</protein>
<dbReference type="InterPro" id="IPR007111">
    <property type="entry name" value="NACHT_NTPase"/>
</dbReference>
<dbReference type="PANTHER" id="PTHR10039:SF5">
    <property type="entry name" value="NACHT DOMAIN-CONTAINING PROTEIN"/>
    <property type="match status" value="1"/>
</dbReference>
<dbReference type="InterPro" id="IPR027417">
    <property type="entry name" value="P-loop_NTPase"/>
</dbReference>
<name>A0A9W8VFE9_9HYPO</name>
<dbReference type="AlphaFoldDB" id="A0A9W8VFE9"/>
<dbReference type="SUPFAM" id="SSF52540">
    <property type="entry name" value="P-loop containing nucleoside triphosphate hydrolases"/>
    <property type="match status" value="1"/>
</dbReference>
<feature type="region of interest" description="Disordered" evidence="2">
    <location>
        <begin position="890"/>
        <end position="963"/>
    </location>
</feature>
<evidence type="ECO:0000313" key="4">
    <source>
        <dbReference type="EMBL" id="KAJ4263451.1"/>
    </source>
</evidence>
<dbReference type="OrthoDB" id="443402at2759"/>
<dbReference type="PANTHER" id="PTHR10039">
    <property type="entry name" value="AMELOGENIN"/>
    <property type="match status" value="1"/>
</dbReference>
<comment type="caution">
    <text evidence="4">The sequence shown here is derived from an EMBL/GenBank/DDBJ whole genome shotgun (WGS) entry which is preliminary data.</text>
</comment>
<dbReference type="InterPro" id="IPR056884">
    <property type="entry name" value="NPHP3-like_N"/>
</dbReference>
<accession>A0A9W8VFE9</accession>
<reference evidence="4" key="1">
    <citation type="submission" date="2022-09" db="EMBL/GenBank/DDBJ databases">
        <title>Fusarium specimens isolated from Avocado Roots.</title>
        <authorList>
            <person name="Stajich J."/>
            <person name="Roper C."/>
            <person name="Heimlech-Rivalta G."/>
        </authorList>
    </citation>
    <scope>NUCLEOTIDE SEQUENCE</scope>
    <source>
        <strain evidence="4">CF00136</strain>
    </source>
</reference>
<organism evidence="4 5">
    <name type="scientific">Fusarium torreyae</name>
    <dbReference type="NCBI Taxonomy" id="1237075"/>
    <lineage>
        <taxon>Eukaryota</taxon>
        <taxon>Fungi</taxon>
        <taxon>Dikarya</taxon>
        <taxon>Ascomycota</taxon>
        <taxon>Pezizomycotina</taxon>
        <taxon>Sordariomycetes</taxon>
        <taxon>Hypocreomycetidae</taxon>
        <taxon>Hypocreales</taxon>
        <taxon>Nectriaceae</taxon>
        <taxon>Fusarium</taxon>
    </lineage>
</organism>
<evidence type="ECO:0000256" key="1">
    <source>
        <dbReference type="ARBA" id="ARBA00022737"/>
    </source>
</evidence>
<sequence>MEGLSVAASIIQVIDVSSCVISSSIEIHKSQDGQVVERRELEETTLSMARDVRRLRRRLDNESGSRSLTALEREQEDIGRRCQSIANELLETLQGLRYEGPRSPWKSFRQALASAWNDEKIQGLEHRLDRYRQQMTTNVLSSLWFQSEKMSLQLDQALSQHRSSSPTPIPDEEKFLGINFLEQISAESRERWSSDFVEAILARSWQSQPMRRPYNPDSPSNQEGETSFEDLFLQRLKFKDMMDRQLRIPKAHTETFKWIFCDTEDNSSTLKPEVSFRSFLQNNRDRLYWVTGKPGSGKSTLMKYIYQNPDTMEHLRVWHEKHKLVTASFYFWNSGSNIQMSVTGLLQTLLYECLKQLPSAIPIVFPERWELFKLFGKHSPWRLEELQDAFRSLIVDKHLDAKFFIFVDGLDECNGNLDSLITFTLGLCESSSRVKMCVASRPWAQFEDSFKRHPHLLLQDLTKGDIARYIASNLSSNEGFHELEEREPEYAKKLRDEIATKAQGVFLWVNLVVKSLLDGFTDGDGLRRLQQRLNELPPDLEDLFRKILTGLEPAKKDHASQLFQLVRASHDSPTLLTMAFADLDDADYVLSARIEPWTELKKDAYGKNMRRKLSSQCRGLLEATPNTQVLEEGNNEIGGAARFSKFHMKKRQTNGLCGYKVQYLHRTVKDFVETPEVWDWLLSFNTSPFNAQLPLARAFLLHLKVKHPESLSEIGFWEDVLWCVNYAKEAELAGQGVQVELLDELDRTATSLTNSPGPDSITFTQRYGFTNEKRRHWTSTHFITTPGTSFLYLMTMCGMRGYLEEKLKGEEGPLVHKKKTKMSLLVAATSDFRLLLDWGNGPAILHTDADLSLIQFLLDNGANPVHELDGRSALSSPRCQGYELLEKFAKSEPPRRRRRDSYGDMTTEIGDPGFLKLDNGKRRGHGNGNRAKHRRTKSGTRSTRKSSGSSKGNSSLRTSRSRRSILAETVKCVVM</sequence>
<dbReference type="Proteomes" id="UP001152049">
    <property type="component" value="Unassembled WGS sequence"/>
</dbReference>
<feature type="compositionally biased region" description="Low complexity" evidence="2">
    <location>
        <begin position="945"/>
        <end position="958"/>
    </location>
</feature>
<keyword evidence="5" id="KW-1185">Reference proteome</keyword>
<gene>
    <name evidence="4" type="ORF">NW762_006270</name>
</gene>
<dbReference type="Pfam" id="PF24883">
    <property type="entry name" value="NPHP3_N"/>
    <property type="match status" value="1"/>
</dbReference>
<proteinExistence type="predicted"/>